<name>A0A1I0M4D1_9FIRM</name>
<dbReference type="InterPro" id="IPR048015">
    <property type="entry name" value="NTP-PPase_MazG-like_N"/>
</dbReference>
<dbReference type="GO" id="GO:0046076">
    <property type="term" value="P:dTTP catabolic process"/>
    <property type="evidence" value="ECO:0007669"/>
    <property type="project" value="TreeGrafter"/>
</dbReference>
<sequence>MSNNISTDDLVDKLILQQNSKARNMEYVKENYLWEDLLAIVKKLRDTDGCPWDREQTHETMRSCLIEECYEVIEAVENKDVLNLREELGDVMLQVLLHAQIAREEQEFTLDDVINELAKKLVRRHPHVFGEGEPAKDANDGLRNWESIKQKEKVEASLQNSGDALHELKKIPKSFPAIIRAQKVQKKAIKEYKADNDSTSTVKNIKRLISQYEIQQENNSDKNNSQNLVGNLIFEVVKLSSEMGENAEKSLTKATEEYINKVIRCSTYK</sequence>
<dbReference type="InterPro" id="IPR011551">
    <property type="entry name" value="NTP_PyrPHydrolase_MazG"/>
</dbReference>
<reference evidence="2 3" key="1">
    <citation type="submission" date="2016-10" db="EMBL/GenBank/DDBJ databases">
        <authorList>
            <person name="de Groot N.N."/>
        </authorList>
    </citation>
    <scope>NUCLEOTIDE SEQUENCE [LARGE SCALE GENOMIC DNA]</scope>
    <source>
        <strain evidence="2 3">DSM 9179</strain>
    </source>
</reference>
<dbReference type="GO" id="GO:0046061">
    <property type="term" value="P:dATP catabolic process"/>
    <property type="evidence" value="ECO:0007669"/>
    <property type="project" value="TreeGrafter"/>
</dbReference>
<accession>A0A1I0M4D1</accession>
<dbReference type="Gene3D" id="1.10.287.1080">
    <property type="entry name" value="MazG-like"/>
    <property type="match status" value="2"/>
</dbReference>
<dbReference type="EMBL" id="FOJI01000001">
    <property type="protein sequence ID" value="SEV82211.1"/>
    <property type="molecule type" value="Genomic_DNA"/>
</dbReference>
<keyword evidence="2" id="KW-0808">Transferase</keyword>
<dbReference type="InterPro" id="IPR004518">
    <property type="entry name" value="MazG-like_dom"/>
</dbReference>
<gene>
    <name evidence="2" type="ORF">SAMN05421659_10181</name>
</gene>
<dbReference type="GO" id="GO:0006203">
    <property type="term" value="P:dGTP catabolic process"/>
    <property type="evidence" value="ECO:0007669"/>
    <property type="project" value="TreeGrafter"/>
</dbReference>
<keyword evidence="3" id="KW-1185">Reference proteome</keyword>
<dbReference type="NCBIfam" id="TIGR00444">
    <property type="entry name" value="mazG"/>
    <property type="match status" value="1"/>
</dbReference>
<dbReference type="SUPFAM" id="SSF101386">
    <property type="entry name" value="all-alpha NTP pyrophosphatases"/>
    <property type="match status" value="1"/>
</dbReference>
<dbReference type="GO" id="GO:0046081">
    <property type="term" value="P:dUTP catabolic process"/>
    <property type="evidence" value="ECO:0007669"/>
    <property type="project" value="TreeGrafter"/>
</dbReference>
<dbReference type="Proteomes" id="UP000199701">
    <property type="component" value="Unassembled WGS sequence"/>
</dbReference>
<dbReference type="GO" id="GO:0046047">
    <property type="term" value="P:TTP catabolic process"/>
    <property type="evidence" value="ECO:0007669"/>
    <property type="project" value="TreeGrafter"/>
</dbReference>
<dbReference type="NCBIfam" id="NF007113">
    <property type="entry name" value="PRK09562.1"/>
    <property type="match status" value="1"/>
</dbReference>
<evidence type="ECO:0000313" key="2">
    <source>
        <dbReference type="EMBL" id="SEV82211.1"/>
    </source>
</evidence>
<organism evidence="2 3">
    <name type="scientific">[Clostridium] fimetarium</name>
    <dbReference type="NCBI Taxonomy" id="99656"/>
    <lineage>
        <taxon>Bacteria</taxon>
        <taxon>Bacillati</taxon>
        <taxon>Bacillota</taxon>
        <taxon>Clostridia</taxon>
        <taxon>Lachnospirales</taxon>
        <taxon>Lachnospiraceae</taxon>
    </lineage>
</organism>
<dbReference type="GO" id="GO:0008168">
    <property type="term" value="F:methyltransferase activity"/>
    <property type="evidence" value="ECO:0007669"/>
    <property type="project" value="UniProtKB-KW"/>
</dbReference>
<dbReference type="PANTHER" id="PTHR30522">
    <property type="entry name" value="NUCLEOSIDE TRIPHOSPHATE PYROPHOSPHOHYDROLASE"/>
    <property type="match status" value="1"/>
</dbReference>
<dbReference type="FunFam" id="1.10.287.1080:FF:000001">
    <property type="entry name" value="Nucleoside triphosphate pyrophosphohydrolase"/>
    <property type="match status" value="1"/>
</dbReference>
<dbReference type="GO" id="GO:0047429">
    <property type="term" value="F:nucleoside triphosphate diphosphatase activity"/>
    <property type="evidence" value="ECO:0007669"/>
    <property type="project" value="TreeGrafter"/>
</dbReference>
<dbReference type="Pfam" id="PF03819">
    <property type="entry name" value="MazG"/>
    <property type="match status" value="1"/>
</dbReference>
<proteinExistence type="predicted"/>
<dbReference type="OrthoDB" id="9808939at2"/>
<dbReference type="RefSeq" id="WP_092449451.1">
    <property type="nucleotide sequence ID" value="NZ_FOJI01000001.1"/>
</dbReference>
<dbReference type="AlphaFoldDB" id="A0A1I0M4D1"/>
<keyword evidence="2" id="KW-0489">Methyltransferase</keyword>
<dbReference type="GO" id="GO:0046052">
    <property type="term" value="P:UTP catabolic process"/>
    <property type="evidence" value="ECO:0007669"/>
    <property type="project" value="TreeGrafter"/>
</dbReference>
<protein>
    <submittedName>
        <fullName evidence="2">Tetrapyrrole methylase family protein / MazG family protein</fullName>
    </submittedName>
</protein>
<evidence type="ECO:0000313" key="3">
    <source>
        <dbReference type="Proteomes" id="UP000199701"/>
    </source>
</evidence>
<evidence type="ECO:0000259" key="1">
    <source>
        <dbReference type="Pfam" id="PF03819"/>
    </source>
</evidence>
<dbReference type="GO" id="GO:0006950">
    <property type="term" value="P:response to stress"/>
    <property type="evidence" value="ECO:0007669"/>
    <property type="project" value="UniProtKB-ARBA"/>
</dbReference>
<dbReference type="STRING" id="99656.SAMN05421659_10181"/>
<dbReference type="PANTHER" id="PTHR30522:SF0">
    <property type="entry name" value="NUCLEOSIDE TRIPHOSPHATE PYROPHOSPHOHYDROLASE"/>
    <property type="match status" value="1"/>
</dbReference>
<dbReference type="GO" id="GO:0032259">
    <property type="term" value="P:methylation"/>
    <property type="evidence" value="ECO:0007669"/>
    <property type="project" value="UniProtKB-KW"/>
</dbReference>
<dbReference type="CDD" id="cd11528">
    <property type="entry name" value="NTP-PPase_MazG_Nterm"/>
    <property type="match status" value="1"/>
</dbReference>
<feature type="domain" description="NTP pyrophosphohydrolase MazG-like" evidence="1">
    <location>
        <begin position="56"/>
        <end position="129"/>
    </location>
</feature>